<evidence type="ECO:0000313" key="5">
    <source>
        <dbReference type="EMBL" id="BAJ64847.1"/>
    </source>
</evidence>
<dbReference type="STRING" id="926569.ANT_28210"/>
<feature type="domain" description="Glycosyl hydrolase family 13 catalytic" evidence="4">
    <location>
        <begin position="15"/>
        <end position="400"/>
    </location>
</feature>
<dbReference type="Gene3D" id="2.60.40.1180">
    <property type="entry name" value="Golgi alpha-mannosidase II"/>
    <property type="match status" value="1"/>
</dbReference>
<comment type="similarity">
    <text evidence="1">Belongs to the glycosyl hydrolase 13 family.</text>
</comment>
<dbReference type="GO" id="GO:0009313">
    <property type="term" value="P:oligosaccharide catabolic process"/>
    <property type="evidence" value="ECO:0007669"/>
    <property type="project" value="TreeGrafter"/>
</dbReference>
<dbReference type="Proteomes" id="UP000008922">
    <property type="component" value="Chromosome"/>
</dbReference>
<dbReference type="HOGENOM" id="CLU_006462_2_3_0"/>
<dbReference type="InterPro" id="IPR017853">
    <property type="entry name" value="GH"/>
</dbReference>
<evidence type="ECO:0000313" key="6">
    <source>
        <dbReference type="Proteomes" id="UP000008922"/>
    </source>
</evidence>
<dbReference type="InterPro" id="IPR045857">
    <property type="entry name" value="O16G_dom_2"/>
</dbReference>
<dbReference type="PANTHER" id="PTHR10357:SF179">
    <property type="entry name" value="NEUTRAL AND BASIC AMINO ACID TRANSPORT PROTEIN RBAT"/>
    <property type="match status" value="1"/>
</dbReference>
<reference evidence="5 6" key="1">
    <citation type="submission" date="2010-12" db="EMBL/GenBank/DDBJ databases">
        <title>Whole genome sequence of Anaerolinea thermophila UNI-1.</title>
        <authorList>
            <person name="Narita-Yamada S."/>
            <person name="Kishi E."/>
            <person name="Watanabe Y."/>
            <person name="Takasaki K."/>
            <person name="Ankai A."/>
            <person name="Oguchi A."/>
            <person name="Fukui S."/>
            <person name="Takahashi M."/>
            <person name="Yashiro I."/>
            <person name="Hosoyama A."/>
            <person name="Sekiguchi Y."/>
            <person name="Hanada S."/>
            <person name="Fujita N."/>
        </authorList>
    </citation>
    <scope>NUCLEOTIDE SEQUENCE [LARGE SCALE GENOMIC DNA]</scope>
    <source>
        <strain evidence="6">DSM 14523 / JCM 11388 / NBRC 100420 / UNI-1</strain>
    </source>
</reference>
<dbReference type="CDD" id="cd11333">
    <property type="entry name" value="AmyAc_SI_OligoGlu_DGase"/>
    <property type="match status" value="1"/>
</dbReference>
<dbReference type="PANTHER" id="PTHR10357">
    <property type="entry name" value="ALPHA-AMYLASE FAMILY MEMBER"/>
    <property type="match status" value="1"/>
</dbReference>
<keyword evidence="3 5" id="KW-0326">Glycosidase</keyword>
<dbReference type="eggNOG" id="COG0366">
    <property type="taxonomic scope" value="Bacteria"/>
</dbReference>
<dbReference type="FunFam" id="3.90.400.10:FF:000002">
    <property type="entry name" value="Sucrose isomerase"/>
    <property type="match status" value="1"/>
</dbReference>
<evidence type="ECO:0000256" key="1">
    <source>
        <dbReference type="ARBA" id="ARBA00008061"/>
    </source>
</evidence>
<dbReference type="Pfam" id="PF00128">
    <property type="entry name" value="Alpha-amylase"/>
    <property type="match status" value="1"/>
</dbReference>
<dbReference type="InParanoid" id="E8N1A4"/>
<evidence type="ECO:0000259" key="4">
    <source>
        <dbReference type="SMART" id="SM00642"/>
    </source>
</evidence>
<sequence>MDNQYLWWRDGIIYQIYPRSFADGNGDGIGDLEGIIAHLDYLQDLSVDAIWLSPIYPSPDVDFGYDVADYLNIDPKFGTLETFDRLVQEAHARGIRVVLDLVLNHTSDQHPWFQESRKSRDNPYRDYYIWRDPKPNGAPPNNWGSIFGGEAWELDPTTGQMYLHIFYKEQPDVNWRNPAVRQYMLDVFRFWLNRGVDGFRLDVFNAYFKHPDLPDNPRILKPLNLIQGLVSPFFAQEHRYDIDQPEMIPLLNEVRAILDSYPERYAVGETFIGGAEKAARYVGNDKLHAAFNFEFLECPWWAKAFYDSIAKWERVLPADAWPNYVLNNHDRVRSATRYCRGENDERLKVAATLLLTLRGTPFMYYGEEIGMRDIKITREQVQDPMGKRYWPLLKGRDGCRSPMQWSAAPNAGFSPEGVTTWLPVHPNYRTRNVEAQSANPDSLLNYYKRLIALRKNSLALRQGMFTPVTYGMRFILAYLRQAGDETVLVALNFSERRQNLVLGHELAGRRWELLLSSKRASMVPVEGNLIPLEPNEALVLRQI</sequence>
<gene>
    <name evidence="5" type="ordered locus">ANT_28210</name>
</gene>
<dbReference type="RefSeq" id="WP_013561193.1">
    <property type="nucleotide sequence ID" value="NC_014960.1"/>
</dbReference>
<dbReference type="SUPFAM" id="SSF51445">
    <property type="entry name" value="(Trans)glycosidases"/>
    <property type="match status" value="1"/>
</dbReference>
<evidence type="ECO:0000256" key="2">
    <source>
        <dbReference type="ARBA" id="ARBA00022801"/>
    </source>
</evidence>
<dbReference type="EC" id="3.2.1.-" evidence="5"/>
<dbReference type="InterPro" id="IPR013780">
    <property type="entry name" value="Glyco_hydro_b"/>
</dbReference>
<dbReference type="OrthoDB" id="9805159at2"/>
<dbReference type="KEGG" id="atm:ANT_28210"/>
<dbReference type="GO" id="GO:0004556">
    <property type="term" value="F:alpha-amylase activity"/>
    <property type="evidence" value="ECO:0007669"/>
    <property type="project" value="TreeGrafter"/>
</dbReference>
<keyword evidence="2 5" id="KW-0378">Hydrolase</keyword>
<dbReference type="SMART" id="SM00642">
    <property type="entry name" value="Aamy"/>
    <property type="match status" value="1"/>
</dbReference>
<organism evidence="5 6">
    <name type="scientific">Anaerolinea thermophila (strain DSM 14523 / JCM 11388 / NBRC 100420 / UNI-1)</name>
    <dbReference type="NCBI Taxonomy" id="926569"/>
    <lineage>
        <taxon>Bacteria</taxon>
        <taxon>Bacillati</taxon>
        <taxon>Chloroflexota</taxon>
        <taxon>Anaerolineae</taxon>
        <taxon>Anaerolineales</taxon>
        <taxon>Anaerolineaceae</taxon>
        <taxon>Anaerolinea</taxon>
    </lineage>
</organism>
<dbReference type="InterPro" id="IPR032091">
    <property type="entry name" value="Malt_amylase-like_C"/>
</dbReference>
<protein>
    <submittedName>
        <fullName evidence="5">Alpha-glucosidase</fullName>
        <ecNumber evidence="5">3.2.1.-</ecNumber>
    </submittedName>
</protein>
<dbReference type="FunCoup" id="E8N1A4">
    <property type="interactions" value="133"/>
</dbReference>
<dbReference type="Pfam" id="PF16657">
    <property type="entry name" value="Malt_amylase_C"/>
    <property type="match status" value="1"/>
</dbReference>
<dbReference type="EMBL" id="AP012029">
    <property type="protein sequence ID" value="BAJ64847.1"/>
    <property type="molecule type" value="Genomic_DNA"/>
</dbReference>
<name>E8N1A4_ANATU</name>
<proteinExistence type="inferred from homology"/>
<dbReference type="Gene3D" id="3.90.400.10">
    <property type="entry name" value="Oligo-1,6-glucosidase, Domain 2"/>
    <property type="match status" value="1"/>
</dbReference>
<dbReference type="AlphaFoldDB" id="E8N1A4"/>
<dbReference type="SUPFAM" id="SSF51011">
    <property type="entry name" value="Glycosyl hydrolase domain"/>
    <property type="match status" value="1"/>
</dbReference>
<accession>E8N1A4</accession>
<evidence type="ECO:0000256" key="3">
    <source>
        <dbReference type="ARBA" id="ARBA00023295"/>
    </source>
</evidence>
<keyword evidence="6" id="KW-1185">Reference proteome</keyword>
<dbReference type="Gene3D" id="3.20.20.80">
    <property type="entry name" value="Glycosidases"/>
    <property type="match status" value="1"/>
</dbReference>
<dbReference type="InterPro" id="IPR006047">
    <property type="entry name" value="GH13_cat_dom"/>
</dbReference>